<evidence type="ECO:0000256" key="5">
    <source>
        <dbReference type="ARBA" id="ARBA00023002"/>
    </source>
</evidence>
<dbReference type="Gene3D" id="1.10.8.400">
    <property type="entry name" value="Enoyl acyl carrier protein reductase"/>
    <property type="match status" value="1"/>
</dbReference>
<sequence>MTLLAHRVGKGLEGVFAGEPMLVGTGAFMLELKGKTALVFGVASEESIAWAICEQLSAAGCKLILGFQKRFMSRVFQLKEKLDNIEAFYPIDVETNELTAEFFTEWQNANPGAKADIVIHAIGFAPRPCFDRPVLFVENDPMNTAMTISAHSLQRVMRYALPHLAANSSTITLTYAASTRWVPNYGVMSIAKAALEAWTRELANHVGPDGHRVNAISSGPIKTLAAGGIPGFDDILDHVERNSPLRRNVTQEDVAGCATWLASPLSSGVTGQIIHVDAGYSSIMVPDSISD</sequence>
<keyword evidence="3" id="KW-0444">Lipid biosynthesis</keyword>
<comment type="pathway">
    <text evidence="1">Lipid metabolism; fatty acid biosynthesis.</text>
</comment>
<gene>
    <name evidence="8" type="primary">fabI</name>
</gene>
<evidence type="ECO:0000256" key="4">
    <source>
        <dbReference type="ARBA" id="ARBA00022832"/>
    </source>
</evidence>
<keyword evidence="7" id="KW-0275">Fatty acid biosynthesis</keyword>
<evidence type="ECO:0000256" key="2">
    <source>
        <dbReference type="ARBA" id="ARBA00009233"/>
    </source>
</evidence>
<dbReference type="GO" id="GO:0006633">
    <property type="term" value="P:fatty acid biosynthetic process"/>
    <property type="evidence" value="ECO:0007669"/>
    <property type="project" value="UniProtKB-KW"/>
</dbReference>
<dbReference type="Gene3D" id="3.40.50.720">
    <property type="entry name" value="NAD(P)-binding Rossmann-like Domain"/>
    <property type="match status" value="1"/>
</dbReference>
<dbReference type="Pfam" id="PF13561">
    <property type="entry name" value="adh_short_C2"/>
    <property type="match status" value="1"/>
</dbReference>
<dbReference type="PIRSF" id="PIRSF000094">
    <property type="entry name" value="Enoyl-ACP_rdct"/>
    <property type="match status" value="1"/>
</dbReference>
<accession>A0A075GEJ9</accession>
<dbReference type="InterPro" id="IPR014358">
    <property type="entry name" value="Enoyl-ACP_Rdtase_NADH"/>
</dbReference>
<proteinExistence type="inferred from homology"/>
<evidence type="ECO:0000313" key="8">
    <source>
        <dbReference type="EMBL" id="AIF02441.1"/>
    </source>
</evidence>
<evidence type="ECO:0000256" key="7">
    <source>
        <dbReference type="ARBA" id="ARBA00023160"/>
    </source>
</evidence>
<dbReference type="SUPFAM" id="SSF51735">
    <property type="entry name" value="NAD(P)-binding Rossmann-fold domains"/>
    <property type="match status" value="1"/>
</dbReference>
<dbReference type="PANTHER" id="PTHR43159:SF2">
    <property type="entry name" value="ENOYL-[ACYL-CARRIER-PROTEIN] REDUCTASE [NADH], CHLOROPLASTIC"/>
    <property type="match status" value="1"/>
</dbReference>
<dbReference type="FunFam" id="1.10.8.400:FF:000001">
    <property type="entry name" value="Enoyl-[acyl-carrier-protein] reductase [NADH]"/>
    <property type="match status" value="1"/>
</dbReference>
<dbReference type="EC" id="1.3.1.9" evidence="8"/>
<dbReference type="InterPro" id="IPR002347">
    <property type="entry name" value="SDR_fam"/>
</dbReference>
<evidence type="ECO:0000256" key="6">
    <source>
        <dbReference type="ARBA" id="ARBA00023098"/>
    </source>
</evidence>
<dbReference type="GO" id="GO:0004318">
    <property type="term" value="F:enoyl-[acyl-carrier-protein] reductase (NADH) activity"/>
    <property type="evidence" value="ECO:0007669"/>
    <property type="project" value="UniProtKB-EC"/>
</dbReference>
<evidence type="ECO:0000256" key="1">
    <source>
        <dbReference type="ARBA" id="ARBA00005194"/>
    </source>
</evidence>
<keyword evidence="5 8" id="KW-0560">Oxidoreductase</keyword>
<organism evidence="8">
    <name type="scientific">uncultured marine group II/III euryarchaeote KM3_157_B03</name>
    <dbReference type="NCBI Taxonomy" id="1457902"/>
    <lineage>
        <taxon>Archaea</taxon>
        <taxon>Methanobacteriati</taxon>
        <taxon>Methanobacteriota</taxon>
        <taxon>environmental samples</taxon>
    </lineage>
</organism>
<name>A0A075GEJ9_9EURY</name>
<evidence type="ECO:0000256" key="3">
    <source>
        <dbReference type="ARBA" id="ARBA00022516"/>
    </source>
</evidence>
<keyword evidence="6" id="KW-0443">Lipid metabolism</keyword>
<comment type="similarity">
    <text evidence="2">Belongs to the short-chain dehydrogenases/reductases (SDR) family. FabI subfamily.</text>
</comment>
<dbReference type="AlphaFoldDB" id="A0A075GEJ9"/>
<dbReference type="InterPro" id="IPR036291">
    <property type="entry name" value="NAD(P)-bd_dom_sf"/>
</dbReference>
<keyword evidence="4" id="KW-0276">Fatty acid metabolism</keyword>
<protein>
    <submittedName>
        <fullName evidence="8">Short-chain dehydrogenase/reductase SDR (FabI)</fullName>
        <ecNumber evidence="8">1.3.1.9</ecNumber>
    </submittedName>
</protein>
<dbReference type="PANTHER" id="PTHR43159">
    <property type="entry name" value="ENOYL-[ACYL-CARRIER-PROTEIN] REDUCTASE"/>
    <property type="match status" value="1"/>
</dbReference>
<dbReference type="EMBL" id="KF900650">
    <property type="protein sequence ID" value="AIF02441.1"/>
    <property type="molecule type" value="Genomic_DNA"/>
</dbReference>
<dbReference type="PRINTS" id="PR00081">
    <property type="entry name" value="GDHRDH"/>
</dbReference>
<reference evidence="8" key="1">
    <citation type="journal article" date="2014" name="Genome Biol. Evol.">
        <title>Pangenome evidence for extensive interdomain horizontal transfer affecting lineage core and shell genes in uncultured planktonic thaumarchaeota and euryarchaeota.</title>
        <authorList>
            <person name="Deschamps P."/>
            <person name="Zivanovic Y."/>
            <person name="Moreira D."/>
            <person name="Rodriguez-Valera F."/>
            <person name="Lopez-Garcia P."/>
        </authorList>
    </citation>
    <scope>NUCLEOTIDE SEQUENCE</scope>
</reference>